<dbReference type="PANTHER" id="PTHR13136">
    <property type="entry name" value="TESTIS DEVELOPMENT PROTEIN PRTD"/>
    <property type="match status" value="1"/>
</dbReference>
<dbReference type="InterPro" id="IPR026555">
    <property type="entry name" value="NSL3/Tex30"/>
</dbReference>
<dbReference type="InterPro" id="IPR046879">
    <property type="entry name" value="KANL3/Tex30_Abhydrolase"/>
</dbReference>
<dbReference type="Proteomes" id="UP000567186">
    <property type="component" value="Unassembled WGS sequence"/>
</dbReference>
<sequence>MVNPVTFYRSEAVGSLTAPRLLLAHGAGAPADSEFMERLAKSLSLQGVTTLRFEFPYMVKRRQDGRKRPPDRQPALLECFRQAIADVAAGPDGGCPLFIGGKSMGGRMASHMIAQGGFPPGIRGAVCFGYPFHPPGKPDRWRINHFQDLKRPLQIIQGTRDPFGRRHEVEEEERGLAAMENVRLSWLEGGDHDYRPLARQQESHDEMLRQAAGRAAAFMHCLK</sequence>
<dbReference type="EMBL" id="JABCKY010000002">
    <property type="protein sequence ID" value="NMT63963.1"/>
    <property type="molecule type" value="Genomic_DNA"/>
</dbReference>
<dbReference type="OrthoDB" id="652634at2"/>
<feature type="domain" description="KANL3/Tex30 alpha/beta hydrolase-like" evidence="1">
    <location>
        <begin position="19"/>
        <end position="219"/>
    </location>
</feature>
<name>A0A7Y0RD09_9GAMM</name>
<comment type="caution">
    <text evidence="2">The sequence shown here is derived from an EMBL/GenBank/DDBJ whole genome shotgun (WGS) entry which is preliminary data.</text>
</comment>
<evidence type="ECO:0000313" key="3">
    <source>
        <dbReference type="Proteomes" id="UP000567186"/>
    </source>
</evidence>
<dbReference type="GO" id="GO:0016787">
    <property type="term" value="F:hydrolase activity"/>
    <property type="evidence" value="ECO:0007669"/>
    <property type="project" value="UniProtKB-KW"/>
</dbReference>
<gene>
    <name evidence="2" type="ORF">HIU99_10155</name>
</gene>
<dbReference type="Gene3D" id="3.40.50.1820">
    <property type="entry name" value="alpha/beta hydrolase"/>
    <property type="match status" value="1"/>
</dbReference>
<dbReference type="InterPro" id="IPR029058">
    <property type="entry name" value="AB_hydrolase_fold"/>
</dbReference>
<dbReference type="AlphaFoldDB" id="A0A7Y0RD09"/>
<dbReference type="PANTHER" id="PTHR13136:SF11">
    <property type="entry name" value="TESTIS-EXPRESSED PROTEIN 30"/>
    <property type="match status" value="1"/>
</dbReference>
<accession>A0A7Y0RD09</accession>
<protein>
    <submittedName>
        <fullName evidence="2">Alpha/beta fold hydrolase</fullName>
    </submittedName>
</protein>
<keyword evidence="2" id="KW-0378">Hydrolase</keyword>
<evidence type="ECO:0000259" key="1">
    <source>
        <dbReference type="Pfam" id="PF20408"/>
    </source>
</evidence>
<organism evidence="2 3">
    <name type="scientific">Marinobacter orientalis</name>
    <dbReference type="NCBI Taxonomy" id="1928859"/>
    <lineage>
        <taxon>Bacteria</taxon>
        <taxon>Pseudomonadati</taxon>
        <taxon>Pseudomonadota</taxon>
        <taxon>Gammaproteobacteria</taxon>
        <taxon>Pseudomonadales</taxon>
        <taxon>Marinobacteraceae</taxon>
        <taxon>Marinobacter</taxon>
    </lineage>
</organism>
<keyword evidence="3" id="KW-1185">Reference proteome</keyword>
<evidence type="ECO:0000313" key="2">
    <source>
        <dbReference type="EMBL" id="NMT63963.1"/>
    </source>
</evidence>
<dbReference type="SUPFAM" id="SSF53474">
    <property type="entry name" value="alpha/beta-Hydrolases"/>
    <property type="match status" value="1"/>
</dbReference>
<dbReference type="Pfam" id="PF20408">
    <property type="entry name" value="Abhydrolase_11"/>
    <property type="match status" value="1"/>
</dbReference>
<proteinExistence type="predicted"/>
<reference evidence="2 3" key="1">
    <citation type="submission" date="2020-04" db="EMBL/GenBank/DDBJ databases">
        <title>Marinobacter oceani sp. nov., isolated from marine solar saltern.</title>
        <authorList>
            <person name="Chen X.-Y."/>
        </authorList>
    </citation>
    <scope>NUCLEOTIDE SEQUENCE [LARGE SCALE GENOMIC DNA]</scope>
    <source>
        <strain evidence="2 3">W62</strain>
    </source>
</reference>